<organism evidence="4 5">
    <name type="scientific">Lipingzhangella halophila</name>
    <dbReference type="NCBI Taxonomy" id="1783352"/>
    <lineage>
        <taxon>Bacteria</taxon>
        <taxon>Bacillati</taxon>
        <taxon>Actinomycetota</taxon>
        <taxon>Actinomycetes</taxon>
        <taxon>Streptosporangiales</taxon>
        <taxon>Nocardiopsidaceae</taxon>
        <taxon>Lipingzhangella</taxon>
    </lineage>
</organism>
<name>A0A7W7W6J5_9ACTN</name>
<comment type="caution">
    <text evidence="4">The sequence shown here is derived from an EMBL/GenBank/DDBJ whole genome shotgun (WGS) entry which is preliminary data.</text>
</comment>
<keyword evidence="2" id="KW-0067">ATP-binding</keyword>
<dbReference type="SUPFAM" id="SSF48452">
    <property type="entry name" value="TPR-like"/>
    <property type="match status" value="1"/>
</dbReference>
<dbReference type="InterPro" id="IPR036388">
    <property type="entry name" value="WH-like_DNA-bd_sf"/>
</dbReference>
<dbReference type="InterPro" id="IPR000792">
    <property type="entry name" value="Tscrpt_reg_LuxR_C"/>
</dbReference>
<dbReference type="SMART" id="SM00421">
    <property type="entry name" value="HTH_LUXR"/>
    <property type="match status" value="1"/>
</dbReference>
<dbReference type="Gene3D" id="1.10.10.10">
    <property type="entry name" value="Winged helix-like DNA-binding domain superfamily/Winged helix DNA-binding domain"/>
    <property type="match status" value="1"/>
</dbReference>
<evidence type="ECO:0000256" key="1">
    <source>
        <dbReference type="ARBA" id="ARBA00022741"/>
    </source>
</evidence>
<dbReference type="CDD" id="cd06170">
    <property type="entry name" value="LuxR_C_like"/>
    <property type="match status" value="1"/>
</dbReference>
<proteinExistence type="predicted"/>
<evidence type="ECO:0000259" key="3">
    <source>
        <dbReference type="PROSITE" id="PS50043"/>
    </source>
</evidence>
<dbReference type="GO" id="GO:0004016">
    <property type="term" value="F:adenylate cyclase activity"/>
    <property type="evidence" value="ECO:0007669"/>
    <property type="project" value="TreeGrafter"/>
</dbReference>
<dbReference type="AlphaFoldDB" id="A0A7W7W6J5"/>
<dbReference type="GO" id="GO:0005737">
    <property type="term" value="C:cytoplasm"/>
    <property type="evidence" value="ECO:0007669"/>
    <property type="project" value="TreeGrafter"/>
</dbReference>
<dbReference type="Gene3D" id="1.25.40.10">
    <property type="entry name" value="Tetratricopeptide repeat domain"/>
    <property type="match status" value="1"/>
</dbReference>
<keyword evidence="5" id="KW-1185">Reference proteome</keyword>
<accession>A0A7W7W6J5</accession>
<dbReference type="InterPro" id="IPR016032">
    <property type="entry name" value="Sig_transdc_resp-reg_C-effctor"/>
</dbReference>
<dbReference type="GO" id="GO:0006355">
    <property type="term" value="P:regulation of DNA-templated transcription"/>
    <property type="evidence" value="ECO:0007669"/>
    <property type="project" value="InterPro"/>
</dbReference>
<dbReference type="InterPro" id="IPR011990">
    <property type="entry name" value="TPR-like_helical_dom_sf"/>
</dbReference>
<dbReference type="PRINTS" id="PR00038">
    <property type="entry name" value="HTHLUXR"/>
</dbReference>
<dbReference type="SUPFAM" id="SSF46894">
    <property type="entry name" value="C-terminal effector domain of the bipartite response regulators"/>
    <property type="match status" value="1"/>
</dbReference>
<dbReference type="InterPro" id="IPR041664">
    <property type="entry name" value="AAA_16"/>
</dbReference>
<dbReference type="PANTHER" id="PTHR16305">
    <property type="entry name" value="TESTICULAR SOLUBLE ADENYLYL CYCLASE"/>
    <property type="match status" value="1"/>
</dbReference>
<sequence>MMVGRAAERDTLTRILGEACAGRGRALLVRGEAGVGKSMLLHRTAEDAGDRDMRVLHCSGVESEVEQAFSGLHQLLGPVLGHLPDLPEAQAGALRGALGLTDAAATDLQVSAATLALLAAAARERPLLVAADDVQWLDRATARTLVFAARRLSGEPIAVLLAARAGEASTVDTSDLPALQLGGLAPPEAARLLAERGWEIPGHLRDTVLAATGGNPLALTELAAFGDPDRLLADLALTGTVPVGDRLRGAFLRRITALPADSRDVLLVAAAEETGSTEAVVGAAARQGVSSSALDAAERAGLVHVTGTAIRFHHPLVRSVAYHDASFARRRAAHEAIAAELTANSAADQAAWHRAVVATGPDEKLASALERSANAARRRGGEAAAATVLRRAAGLSESAEGRRDRTVAAAFVALDSGQPDVARTLAEEVLADPAPEVTLAQLTGNIELYSGDPAVAYEHLLRCGELLAASDPEEAAWALVQAASAAFRSGDMEALVAAVRRIDALDCAPTTRRVGRYVIEGGELTAAQLWELPEALARTQPEGGGRPWMWATVVGWRSPDLAQARLLAEATGRRLHSIGATAQLPELHYYLADIEFWLGQWDSGTEHAEEGLRFTRETGQRTWTANHLALLARFAAGRGDTRSCRQYAEQALEIAAPLRERAAAGMATAALGLLALGEGDAEQACRHLARLVTPGSPYAHPPTALSSISEIVEASVRAQRPELGRGALEGFEAWFGSTHSRSQLASLHHCRALLAGDAGEGGDAGDGWEAPEQHFRRALEVGEVADRPFHRGRTALFYGEWLRRNRRRADARVQLRTAADAFGSAGAEPWARRARAELRATGERAQRARSAATELLSAQELEVARLAAQGLSNREIGERLVLSPRTVGSHLYRMFPKLEISTRSQLRDLDLG</sequence>
<evidence type="ECO:0000313" key="4">
    <source>
        <dbReference type="EMBL" id="MBB4934920.1"/>
    </source>
</evidence>
<dbReference type="PANTHER" id="PTHR16305:SF35">
    <property type="entry name" value="TRANSCRIPTIONAL ACTIVATOR DOMAIN"/>
    <property type="match status" value="1"/>
</dbReference>
<evidence type="ECO:0000256" key="2">
    <source>
        <dbReference type="ARBA" id="ARBA00022840"/>
    </source>
</evidence>
<dbReference type="GO" id="GO:0003677">
    <property type="term" value="F:DNA binding"/>
    <property type="evidence" value="ECO:0007669"/>
    <property type="project" value="UniProtKB-KW"/>
</dbReference>
<dbReference type="PROSITE" id="PS00622">
    <property type="entry name" value="HTH_LUXR_1"/>
    <property type="match status" value="1"/>
</dbReference>
<dbReference type="EMBL" id="JACHJT010000002">
    <property type="protein sequence ID" value="MBB4934920.1"/>
    <property type="molecule type" value="Genomic_DNA"/>
</dbReference>
<dbReference type="Proteomes" id="UP000523007">
    <property type="component" value="Unassembled WGS sequence"/>
</dbReference>
<dbReference type="InterPro" id="IPR027417">
    <property type="entry name" value="P-loop_NTPase"/>
</dbReference>
<dbReference type="PROSITE" id="PS50043">
    <property type="entry name" value="HTH_LUXR_2"/>
    <property type="match status" value="1"/>
</dbReference>
<reference evidence="4 5" key="1">
    <citation type="submission" date="2020-08" db="EMBL/GenBank/DDBJ databases">
        <title>Sequencing the genomes of 1000 actinobacteria strains.</title>
        <authorList>
            <person name="Klenk H.-P."/>
        </authorList>
    </citation>
    <scope>NUCLEOTIDE SEQUENCE [LARGE SCALE GENOMIC DNA]</scope>
    <source>
        <strain evidence="4 5">DSM 102030</strain>
    </source>
</reference>
<keyword evidence="4" id="KW-0238">DNA-binding</keyword>
<dbReference type="GO" id="GO:0005524">
    <property type="term" value="F:ATP binding"/>
    <property type="evidence" value="ECO:0007669"/>
    <property type="project" value="UniProtKB-KW"/>
</dbReference>
<keyword evidence="1" id="KW-0547">Nucleotide-binding</keyword>
<dbReference type="Pfam" id="PF00196">
    <property type="entry name" value="GerE"/>
    <property type="match status" value="1"/>
</dbReference>
<dbReference type="SUPFAM" id="SSF52540">
    <property type="entry name" value="P-loop containing nucleoside triphosphate hydrolases"/>
    <property type="match status" value="1"/>
</dbReference>
<gene>
    <name evidence="4" type="ORF">F4561_005814</name>
</gene>
<dbReference type="Pfam" id="PF13191">
    <property type="entry name" value="AAA_16"/>
    <property type="match status" value="1"/>
</dbReference>
<protein>
    <submittedName>
        <fullName evidence="4">DNA-binding CsgD family transcriptional regulator</fullName>
    </submittedName>
</protein>
<evidence type="ECO:0000313" key="5">
    <source>
        <dbReference type="Proteomes" id="UP000523007"/>
    </source>
</evidence>
<feature type="domain" description="HTH luxR-type" evidence="3">
    <location>
        <begin position="849"/>
        <end position="912"/>
    </location>
</feature>